<evidence type="ECO:0000259" key="12">
    <source>
        <dbReference type="PROSITE" id="PS51099"/>
    </source>
</evidence>
<feature type="domain" description="PTS EIIA type-2" evidence="11">
    <location>
        <begin position="541"/>
        <end position="681"/>
    </location>
</feature>
<evidence type="ECO:0000259" key="11">
    <source>
        <dbReference type="PROSITE" id="PS51094"/>
    </source>
</evidence>
<dbReference type="PROSITE" id="PS51094">
    <property type="entry name" value="PTS_EIIA_TYPE_2"/>
    <property type="match status" value="1"/>
</dbReference>
<dbReference type="SUPFAM" id="SSF52794">
    <property type="entry name" value="PTS system IIB component-like"/>
    <property type="match status" value="1"/>
</dbReference>
<evidence type="ECO:0000256" key="1">
    <source>
        <dbReference type="ARBA" id="ARBA00004496"/>
    </source>
</evidence>
<dbReference type="PANTHER" id="PTHR36203:SF1">
    <property type="entry name" value="ASCORBATE-SPECIFIC PTS SYSTEM EIIA COMPONENT"/>
    <property type="match status" value="1"/>
</dbReference>
<feature type="domain" description="PRD" evidence="13">
    <location>
        <begin position="185"/>
        <end position="285"/>
    </location>
</feature>
<dbReference type="Pfam" id="PF00874">
    <property type="entry name" value="PRD"/>
    <property type="match status" value="2"/>
</dbReference>
<name>A0A150LDG5_9BACI</name>
<dbReference type="InterPro" id="IPR036634">
    <property type="entry name" value="PRD_sf"/>
</dbReference>
<dbReference type="STRING" id="301148.B4135_3460"/>
<evidence type="ECO:0000313" key="15">
    <source>
        <dbReference type="Proteomes" id="UP000075683"/>
    </source>
</evidence>
<dbReference type="GO" id="GO:0009401">
    <property type="term" value="P:phosphoenolpyruvate-dependent sugar phosphotransferase system"/>
    <property type="evidence" value="ECO:0007669"/>
    <property type="project" value="UniProtKB-KW"/>
</dbReference>
<dbReference type="Gene3D" id="3.40.930.10">
    <property type="entry name" value="Mannitol-specific EII, Chain A"/>
    <property type="match status" value="1"/>
</dbReference>
<evidence type="ECO:0000256" key="8">
    <source>
        <dbReference type="ARBA" id="ARBA00037387"/>
    </source>
</evidence>
<feature type="domain" description="PRD" evidence="13">
    <location>
        <begin position="289"/>
        <end position="396"/>
    </location>
</feature>
<comment type="caution">
    <text evidence="14">The sequence shown here is derived from an EMBL/GenBank/DDBJ whole genome shotgun (WGS) entry which is preliminary data.</text>
</comment>
<dbReference type="CDD" id="cd00211">
    <property type="entry name" value="PTS_IIA_fru"/>
    <property type="match status" value="1"/>
</dbReference>
<keyword evidence="7" id="KW-0418">Kinase</keyword>
<dbReference type="InterPro" id="IPR011608">
    <property type="entry name" value="PRD"/>
</dbReference>
<dbReference type="Proteomes" id="UP000075683">
    <property type="component" value="Unassembled WGS sequence"/>
</dbReference>
<comment type="subcellular location">
    <subcellularLocation>
        <location evidence="1">Cytoplasm</location>
    </subcellularLocation>
</comment>
<dbReference type="Gene3D" id="1.10.10.10">
    <property type="entry name" value="Winged helix-like DNA-binding domain superfamily/Winged helix DNA-binding domain"/>
    <property type="match status" value="1"/>
</dbReference>
<dbReference type="InterPro" id="IPR036388">
    <property type="entry name" value="WH-like_DNA-bd_sf"/>
</dbReference>
<organism evidence="14 15">
    <name type="scientific">Caldibacillus debilis</name>
    <dbReference type="NCBI Taxonomy" id="301148"/>
    <lineage>
        <taxon>Bacteria</taxon>
        <taxon>Bacillati</taxon>
        <taxon>Bacillota</taxon>
        <taxon>Bacilli</taxon>
        <taxon>Bacillales</taxon>
        <taxon>Bacillaceae</taxon>
        <taxon>Caldibacillus</taxon>
    </lineage>
</organism>
<dbReference type="InterPro" id="IPR002178">
    <property type="entry name" value="PTS_EIIA_type-2_dom"/>
</dbReference>
<dbReference type="AlphaFoldDB" id="A0A150LDG5"/>
<dbReference type="EMBL" id="LQYT01000119">
    <property type="protein sequence ID" value="KYD10285.1"/>
    <property type="molecule type" value="Genomic_DNA"/>
</dbReference>
<dbReference type="GO" id="GO:0005737">
    <property type="term" value="C:cytoplasm"/>
    <property type="evidence" value="ECO:0007669"/>
    <property type="project" value="UniProtKB-SubCell"/>
</dbReference>
<dbReference type="InterPro" id="IPR013011">
    <property type="entry name" value="PTS_EIIB_2"/>
</dbReference>
<evidence type="ECO:0000256" key="2">
    <source>
        <dbReference type="ARBA" id="ARBA00022448"/>
    </source>
</evidence>
<keyword evidence="6" id="KW-0598">Phosphotransferase system</keyword>
<evidence type="ECO:0000256" key="9">
    <source>
        <dbReference type="ARBA" id="ARBA00041175"/>
    </source>
</evidence>
<dbReference type="GO" id="GO:0016301">
    <property type="term" value="F:kinase activity"/>
    <property type="evidence" value="ECO:0007669"/>
    <property type="project" value="UniProtKB-KW"/>
</dbReference>
<dbReference type="InterPro" id="IPR036095">
    <property type="entry name" value="PTS_EIIB-like_sf"/>
</dbReference>
<accession>A0A150LDG5</accession>
<evidence type="ECO:0000256" key="7">
    <source>
        <dbReference type="ARBA" id="ARBA00022777"/>
    </source>
</evidence>
<proteinExistence type="predicted"/>
<keyword evidence="2" id="KW-0813">Transport</keyword>
<comment type="function">
    <text evidence="8">The phosphoenolpyruvate-dependent sugar phosphotransferase system (sugar PTS), a major carbohydrate active transport system, catalyzes the phosphorylation of incoming sugar substrates concomitantly with their translocation across the cell membrane. The enzyme II UlaABC PTS system is involved in ascorbate transport.</text>
</comment>
<evidence type="ECO:0000256" key="4">
    <source>
        <dbReference type="ARBA" id="ARBA00022553"/>
    </source>
</evidence>
<dbReference type="CDD" id="cd05568">
    <property type="entry name" value="PTS_IIB_bgl_like"/>
    <property type="match status" value="1"/>
</dbReference>
<dbReference type="Gene3D" id="3.40.50.2300">
    <property type="match status" value="1"/>
</dbReference>
<evidence type="ECO:0000256" key="3">
    <source>
        <dbReference type="ARBA" id="ARBA00022490"/>
    </source>
</evidence>
<keyword evidence="3" id="KW-0963">Cytoplasm</keyword>
<evidence type="ECO:0000259" key="13">
    <source>
        <dbReference type="PROSITE" id="PS51372"/>
    </source>
</evidence>
<reference evidence="14 15" key="1">
    <citation type="submission" date="2016-01" db="EMBL/GenBank/DDBJ databases">
        <title>Draft Genome Sequences of Seven Thermophilic Sporeformers Isolated from Foods.</title>
        <authorList>
            <person name="Berendsen E.M."/>
            <person name="Wells-Bennik M.H."/>
            <person name="Krawcyk A.O."/>
            <person name="De Jong A."/>
            <person name="Holsappel S."/>
            <person name="Eijlander R.T."/>
            <person name="Kuipers O.P."/>
        </authorList>
    </citation>
    <scope>NUCLEOTIDE SEQUENCE [LARGE SCALE GENOMIC DNA]</scope>
    <source>
        <strain evidence="14 15">B4135</strain>
    </source>
</reference>
<evidence type="ECO:0000256" key="6">
    <source>
        <dbReference type="ARBA" id="ARBA00022683"/>
    </source>
</evidence>
<feature type="domain" description="PTS EIIB type-2" evidence="12">
    <location>
        <begin position="401"/>
        <end position="488"/>
    </location>
</feature>
<dbReference type="OrthoDB" id="369398at2"/>
<keyword evidence="5 14" id="KW-0808">Transferase</keyword>
<dbReference type="PROSITE" id="PS51099">
    <property type="entry name" value="PTS_EIIB_TYPE_2"/>
    <property type="match status" value="1"/>
</dbReference>
<dbReference type="InterPro" id="IPR051351">
    <property type="entry name" value="Ascorbate-PTS_EIIA_comp"/>
</dbReference>
<evidence type="ECO:0000256" key="10">
    <source>
        <dbReference type="ARBA" id="ARBA00042072"/>
    </source>
</evidence>
<dbReference type="Gene3D" id="1.10.1790.10">
    <property type="entry name" value="PRD domain"/>
    <property type="match status" value="1"/>
</dbReference>
<gene>
    <name evidence="14" type="ORF">B4135_3460</name>
</gene>
<dbReference type="Pfam" id="PF00359">
    <property type="entry name" value="PTS_EIIA_2"/>
    <property type="match status" value="1"/>
</dbReference>
<dbReference type="GO" id="GO:0006355">
    <property type="term" value="P:regulation of DNA-templated transcription"/>
    <property type="evidence" value="ECO:0007669"/>
    <property type="project" value="InterPro"/>
</dbReference>
<dbReference type="InterPro" id="IPR016152">
    <property type="entry name" value="PTrfase/Anion_transptr"/>
</dbReference>
<dbReference type="SUPFAM" id="SSF55804">
    <property type="entry name" value="Phoshotransferase/anion transport protein"/>
    <property type="match status" value="1"/>
</dbReference>
<keyword evidence="4" id="KW-0597">Phosphoprotein</keyword>
<dbReference type="GO" id="GO:0008982">
    <property type="term" value="F:protein-N(PI)-phosphohistidine-sugar phosphotransferase activity"/>
    <property type="evidence" value="ECO:0007669"/>
    <property type="project" value="InterPro"/>
</dbReference>
<dbReference type="RefSeq" id="WP_061569774.1">
    <property type="nucleotide sequence ID" value="NZ_LQYT01000119.1"/>
</dbReference>
<dbReference type="PANTHER" id="PTHR36203">
    <property type="entry name" value="ASCORBATE-SPECIFIC PTS SYSTEM EIIA COMPONENT"/>
    <property type="match status" value="1"/>
</dbReference>
<dbReference type="PROSITE" id="PS51372">
    <property type="entry name" value="PRD_2"/>
    <property type="match status" value="2"/>
</dbReference>
<dbReference type="SUPFAM" id="SSF63520">
    <property type="entry name" value="PTS-regulatory domain, PRD"/>
    <property type="match status" value="2"/>
</dbReference>
<sequence>MITLDDRSLLIFKELLVSPRIKGKDLEKKLNLTRRQINYSIQKINDWLADNSLPIIENQRNVGFIVDRSIIERVPELLQIRPALEYIPTKKERMNLLLLMILARREELSLFHLASALKVSKNTVLHDLNLMEKKLKERQLALKYTRRDGYFIERKEIAKRKLIVDTVNKILHMPEGWKWINAITGITEEDLNRLKRKLEVVEKRLNKRFTDQQLNTLAVIFLILLQRMKDGKHPEPFDISYVDISNTKEYQAVEDLFGNDEKLTEQDRLYIALHLLSSSVVSTEMDQVNFKEKLYGAIEQFVANFEKVACVNFQSKHTLYQKLYQHLKPAFYRVTYELSVENPLLDLIKQEYGDIHHLVKQSIGPLEKFFSAPIPEDELAYLTLLIKSSLQQQGDDLLKKPKAIVVCPSGISVSKLVFEELKQMFPDIIFLDHISVRDFPAFEPDYDIVFSTVFLNTKKKLFLIPPVFTDQEKQNLKIAVEQELKKKSPALINYDRLMNIIEKHASVKNPASLKEELKSFFYHTQFPDENYGEDYKPNLIDLVPVEFIRLQQPARDWKEAILLASRPLLQNSIIDMSYIDAMIRVIQEYGTYMIAPKVVIPHAKPEDGAHKLCMSVLTLKNAVRFPKNIFIQVLIVIAAVDRKSHIKALTQLYDLLLDKNNVETMIGTDNPMVIHRLFREYSTH</sequence>
<evidence type="ECO:0000313" key="14">
    <source>
        <dbReference type="EMBL" id="KYD10285.1"/>
    </source>
</evidence>
<evidence type="ECO:0000256" key="5">
    <source>
        <dbReference type="ARBA" id="ARBA00022679"/>
    </source>
</evidence>
<protein>
    <recommendedName>
        <fullName evidence="9">Ascorbate-specific PTS system EIIA component</fullName>
    </recommendedName>
    <alternativeName>
        <fullName evidence="10">Ascorbate-specific phosphotransferase enzyme IIA component</fullName>
    </alternativeName>
</protein>